<dbReference type="InterPro" id="IPR057736">
    <property type="entry name" value="SAF_PseI/NeuA/NeuB"/>
</dbReference>
<dbReference type="CDD" id="cd11615">
    <property type="entry name" value="SAF_NeuB_like"/>
    <property type="match status" value="1"/>
</dbReference>
<dbReference type="InterPro" id="IPR020007">
    <property type="entry name" value="NeuB/NeuA"/>
</dbReference>
<dbReference type="GO" id="GO:0050462">
    <property type="term" value="F:N-acetylneuraminate synthase activity"/>
    <property type="evidence" value="ECO:0007669"/>
    <property type="project" value="UniProtKB-EC"/>
</dbReference>
<dbReference type="Pfam" id="PF08666">
    <property type="entry name" value="SAF"/>
    <property type="match status" value="1"/>
</dbReference>
<dbReference type="InterPro" id="IPR013785">
    <property type="entry name" value="Aldolase_TIM"/>
</dbReference>
<dbReference type="EC" id="2.5.1.56" evidence="2"/>
<dbReference type="SUPFAM" id="SSF51569">
    <property type="entry name" value="Aldolase"/>
    <property type="match status" value="1"/>
</dbReference>
<dbReference type="InterPro" id="IPR036732">
    <property type="entry name" value="AFP_Neu5c_C_sf"/>
</dbReference>
<dbReference type="RefSeq" id="WP_147802810.1">
    <property type="nucleotide sequence ID" value="NZ_CP144914.1"/>
</dbReference>
<gene>
    <name evidence="2" type="primary">neuB</name>
    <name evidence="2" type="ORF">FTX54_015195</name>
</gene>
<dbReference type="Gene3D" id="3.20.20.70">
    <property type="entry name" value="Aldolase class I"/>
    <property type="match status" value="1"/>
</dbReference>
<dbReference type="GO" id="GO:0047444">
    <property type="term" value="F:N-acylneuraminate-9-phosphate synthase activity"/>
    <property type="evidence" value="ECO:0007669"/>
    <property type="project" value="TreeGrafter"/>
</dbReference>
<name>A0A5C7FI74_9BACI</name>
<keyword evidence="2" id="KW-0808">Transferase</keyword>
<dbReference type="GO" id="GO:0016051">
    <property type="term" value="P:carbohydrate biosynthetic process"/>
    <property type="evidence" value="ECO:0007669"/>
    <property type="project" value="InterPro"/>
</dbReference>
<dbReference type="InterPro" id="IPR006190">
    <property type="entry name" value="SAF_AFP_Neu5Ac"/>
</dbReference>
<reference evidence="2 3" key="1">
    <citation type="submission" date="2024-01" db="EMBL/GenBank/DDBJ databases">
        <title>Complete Genome Sequence of Alkalicoccus halolimnae BZ-SZ-XJ29T, a Moderately Halophilic Bacterium Isolated from a Salt Lake.</title>
        <authorList>
            <person name="Zhao B."/>
        </authorList>
    </citation>
    <scope>NUCLEOTIDE SEQUENCE [LARGE SCALE GENOMIC DNA]</scope>
    <source>
        <strain evidence="2 3">BZ-SZ-XJ29</strain>
    </source>
</reference>
<protein>
    <submittedName>
        <fullName evidence="2">N-acetylneuraminate synthase</fullName>
        <ecNumber evidence="2">2.5.1.56</ecNumber>
    </submittedName>
</protein>
<accession>A0A5C7FI74</accession>
<dbReference type="NCBIfam" id="TIGR03569">
    <property type="entry name" value="NeuB_NnaB"/>
    <property type="match status" value="1"/>
</dbReference>
<dbReference type="PANTHER" id="PTHR42966:SF1">
    <property type="entry name" value="SIALIC ACID SYNTHASE"/>
    <property type="match status" value="1"/>
</dbReference>
<dbReference type="Pfam" id="PF03102">
    <property type="entry name" value="NeuB"/>
    <property type="match status" value="1"/>
</dbReference>
<dbReference type="SUPFAM" id="SSF51269">
    <property type="entry name" value="AFP III-like domain"/>
    <property type="match status" value="1"/>
</dbReference>
<evidence type="ECO:0000313" key="2">
    <source>
        <dbReference type="EMBL" id="WWD79721.1"/>
    </source>
</evidence>
<dbReference type="KEGG" id="ahal:FTX54_015195"/>
<dbReference type="InterPro" id="IPR051690">
    <property type="entry name" value="PseI-like"/>
</dbReference>
<evidence type="ECO:0000259" key="1">
    <source>
        <dbReference type="PROSITE" id="PS50844"/>
    </source>
</evidence>
<dbReference type="AlphaFoldDB" id="A0A5C7FI74"/>
<keyword evidence="3" id="KW-1185">Reference proteome</keyword>
<proteinExistence type="predicted"/>
<dbReference type="OrthoDB" id="9814210at2"/>
<dbReference type="EMBL" id="CP144914">
    <property type="protein sequence ID" value="WWD79721.1"/>
    <property type="molecule type" value="Genomic_DNA"/>
</dbReference>
<dbReference type="PROSITE" id="PS50844">
    <property type="entry name" value="AFP_LIKE"/>
    <property type="match status" value="1"/>
</dbReference>
<feature type="domain" description="AFP-like" evidence="1">
    <location>
        <begin position="307"/>
        <end position="358"/>
    </location>
</feature>
<dbReference type="Proteomes" id="UP000321816">
    <property type="component" value="Chromosome"/>
</dbReference>
<sequence length="358" mass="40545">MRKKQSLIIAEAGVNHNGSMELAYQLIDAACEAGADVVKFQTYKTEKLVTREADQANYQRINSKEFRSQYDMLKSLELSYDQFIELNKYCQIQGIEFMSTAFDHDSIDFLLDEIKQSTFKISSGDLTNAPLLLYLASKKVNIILSTGMATMEEIHIALSFIAYGLSGQKDMSRDKVESYYHTKQAKAILNEYCTVLHCTTEYPTAITNVNLNTIDYLKEKLLLPVGFSDHTEGIIFPIVAAGKNVSVIEKHFTLDKNMTGPDHKASLDPSELKEMVTNIRLIEKGLGKKEKIVSSSEYENRKVARKSIITSKAIQKGENFDDSNIDVRRPGEGISPFDYWDIIGQKASRNYRKDELIR</sequence>
<dbReference type="Gene3D" id="3.90.1210.10">
    <property type="entry name" value="Antifreeze-like/N-acetylneuraminic acid synthase C-terminal domain"/>
    <property type="match status" value="1"/>
</dbReference>
<evidence type="ECO:0000313" key="3">
    <source>
        <dbReference type="Proteomes" id="UP000321816"/>
    </source>
</evidence>
<dbReference type="PANTHER" id="PTHR42966">
    <property type="entry name" value="N-ACETYLNEURAMINATE SYNTHASE"/>
    <property type="match status" value="1"/>
</dbReference>
<organism evidence="2 3">
    <name type="scientific">Alkalicoccus halolimnae</name>
    <dbReference type="NCBI Taxonomy" id="1667239"/>
    <lineage>
        <taxon>Bacteria</taxon>
        <taxon>Bacillati</taxon>
        <taxon>Bacillota</taxon>
        <taxon>Bacilli</taxon>
        <taxon>Bacillales</taxon>
        <taxon>Bacillaceae</taxon>
        <taxon>Alkalicoccus</taxon>
    </lineage>
</organism>
<dbReference type="InterPro" id="IPR013974">
    <property type="entry name" value="SAF"/>
</dbReference>
<dbReference type="InterPro" id="IPR013132">
    <property type="entry name" value="PseI/NeuA/B-like_N"/>
</dbReference>